<accession>A0ABN9ZGL9</accession>
<sequence length="115" mass="12207">MPRGTVAVALGSEGRSLTLAMVRGVQGHLLATSKRTTTWGGRVLLASPALSVLRVEGHTPDQRGRWASRGRLPQCILLPVLRKKAAPAEGHGAKLASEMGARSFAEESMKDISSH</sequence>
<dbReference type="EMBL" id="OY882870">
    <property type="protein sequence ID" value="CAK6435896.1"/>
    <property type="molecule type" value="Genomic_DNA"/>
</dbReference>
<proteinExistence type="predicted"/>
<evidence type="ECO:0000313" key="1">
    <source>
        <dbReference type="EMBL" id="CAK6435896.1"/>
    </source>
</evidence>
<evidence type="ECO:0000313" key="2">
    <source>
        <dbReference type="Proteomes" id="UP001314169"/>
    </source>
</evidence>
<keyword evidence="2" id="KW-1185">Reference proteome</keyword>
<protein>
    <submittedName>
        <fullName evidence="1">Uncharacterized protein</fullName>
    </submittedName>
</protein>
<organism evidence="1 2">
    <name type="scientific">Pipistrellus nathusii</name>
    <name type="common">Nathusius' pipistrelle</name>
    <dbReference type="NCBI Taxonomy" id="59473"/>
    <lineage>
        <taxon>Eukaryota</taxon>
        <taxon>Metazoa</taxon>
        <taxon>Chordata</taxon>
        <taxon>Craniata</taxon>
        <taxon>Vertebrata</taxon>
        <taxon>Euteleostomi</taxon>
        <taxon>Mammalia</taxon>
        <taxon>Eutheria</taxon>
        <taxon>Laurasiatheria</taxon>
        <taxon>Chiroptera</taxon>
        <taxon>Yangochiroptera</taxon>
        <taxon>Vespertilionidae</taxon>
        <taxon>Pipistrellus</taxon>
    </lineage>
</organism>
<dbReference type="Proteomes" id="UP001314169">
    <property type="component" value="Chromosome 13"/>
</dbReference>
<gene>
    <name evidence="1" type="ORF">MPIPNATIZW_LOCUS4202</name>
</gene>
<name>A0ABN9ZGL9_PIPNA</name>
<reference evidence="1" key="1">
    <citation type="submission" date="2023-12" db="EMBL/GenBank/DDBJ databases">
        <authorList>
            <person name="Brown T."/>
        </authorList>
    </citation>
    <scope>NUCLEOTIDE SEQUENCE</scope>
</reference>